<dbReference type="GO" id="GO:0006355">
    <property type="term" value="P:regulation of DNA-templated transcription"/>
    <property type="evidence" value="ECO:0007669"/>
    <property type="project" value="InterPro"/>
</dbReference>
<organism evidence="12 13">
    <name type="scientific">Chionoecetes opilio</name>
    <name type="common">Atlantic snow crab</name>
    <name type="synonym">Cancer opilio</name>
    <dbReference type="NCBI Taxonomy" id="41210"/>
    <lineage>
        <taxon>Eukaryota</taxon>
        <taxon>Metazoa</taxon>
        <taxon>Ecdysozoa</taxon>
        <taxon>Arthropoda</taxon>
        <taxon>Crustacea</taxon>
        <taxon>Multicrustacea</taxon>
        <taxon>Malacostraca</taxon>
        <taxon>Eumalacostraca</taxon>
        <taxon>Eucarida</taxon>
        <taxon>Decapoda</taxon>
        <taxon>Pleocyemata</taxon>
        <taxon>Brachyura</taxon>
        <taxon>Eubrachyura</taxon>
        <taxon>Majoidea</taxon>
        <taxon>Majidae</taxon>
        <taxon>Chionoecetes</taxon>
    </lineage>
</organism>
<feature type="compositionally biased region" description="Basic and acidic residues" evidence="10">
    <location>
        <begin position="50"/>
        <end position="75"/>
    </location>
</feature>
<evidence type="ECO:0000256" key="5">
    <source>
        <dbReference type="ARBA" id="ARBA00022833"/>
    </source>
</evidence>
<keyword evidence="13" id="KW-1185">Reference proteome</keyword>
<dbReference type="Gene3D" id="3.30.50.10">
    <property type="entry name" value="Erythroid Transcription Factor GATA-1, subunit A"/>
    <property type="match status" value="1"/>
</dbReference>
<dbReference type="GO" id="GO:0006325">
    <property type="term" value="P:chromatin organization"/>
    <property type="evidence" value="ECO:0007669"/>
    <property type="project" value="TreeGrafter"/>
</dbReference>
<sequence>MVFGFKPVCDKCGTKETNLWHKDDNDQVVCSECQVSAVGPQPRVPARASRSRDEDDQDTARDEEKVDHDDHKDADSSNGNGGKDDDQDKDSGRSSDKRETKRRTRKGRQGGKGSVPKGKGRRYIFKKSGEYPYRIVRKCAVSGKGFGKI</sequence>
<feature type="compositionally biased region" description="Basic residues" evidence="10">
    <location>
        <begin position="100"/>
        <end position="109"/>
    </location>
</feature>
<evidence type="ECO:0000259" key="11">
    <source>
        <dbReference type="PROSITE" id="PS50114"/>
    </source>
</evidence>
<evidence type="ECO:0000256" key="10">
    <source>
        <dbReference type="SAM" id="MobiDB-lite"/>
    </source>
</evidence>
<name>A0A8J8WCS8_CHIOP</name>
<dbReference type="PANTHER" id="PTHR13340">
    <property type="entry name" value="GATA ZINC FINGER DOMAIN-CONTAINING"/>
    <property type="match status" value="1"/>
</dbReference>
<dbReference type="GO" id="GO:0008270">
    <property type="term" value="F:zinc ion binding"/>
    <property type="evidence" value="ECO:0007669"/>
    <property type="project" value="UniProtKB-KW"/>
</dbReference>
<evidence type="ECO:0000256" key="3">
    <source>
        <dbReference type="ARBA" id="ARBA00022723"/>
    </source>
</evidence>
<reference evidence="12" key="1">
    <citation type="submission" date="2020-07" db="EMBL/GenBank/DDBJ databases">
        <title>The High-quality genome of the commercially important snow crab, Chionoecetes opilio.</title>
        <authorList>
            <person name="Jeong J.-H."/>
            <person name="Ryu S."/>
        </authorList>
    </citation>
    <scope>NUCLEOTIDE SEQUENCE</scope>
    <source>
        <strain evidence="12">MADBK_172401_WGS</strain>
        <tissue evidence="12">Digestive gland</tissue>
    </source>
</reference>
<evidence type="ECO:0000313" key="12">
    <source>
        <dbReference type="EMBL" id="KAG0695790.1"/>
    </source>
</evidence>
<dbReference type="Proteomes" id="UP000770661">
    <property type="component" value="Unassembled WGS sequence"/>
</dbReference>
<evidence type="ECO:0000256" key="2">
    <source>
        <dbReference type="ARBA" id="ARBA00014943"/>
    </source>
</evidence>
<evidence type="ECO:0000256" key="1">
    <source>
        <dbReference type="ARBA" id="ARBA00004123"/>
    </source>
</evidence>
<dbReference type="OrthoDB" id="9994231at2759"/>
<evidence type="ECO:0000256" key="6">
    <source>
        <dbReference type="ARBA" id="ARBA00023015"/>
    </source>
</evidence>
<keyword evidence="6" id="KW-0805">Transcription regulation</keyword>
<accession>A0A8J8WCS8</accession>
<comment type="caution">
    <text evidence="12">The sequence shown here is derived from an EMBL/GenBank/DDBJ whole genome shotgun (WGS) entry which is preliminary data.</text>
</comment>
<feature type="region of interest" description="Disordered" evidence="10">
    <location>
        <begin position="33"/>
        <end position="123"/>
    </location>
</feature>
<evidence type="ECO:0000256" key="4">
    <source>
        <dbReference type="ARBA" id="ARBA00022771"/>
    </source>
</evidence>
<dbReference type="GO" id="GO:0043565">
    <property type="term" value="F:sequence-specific DNA binding"/>
    <property type="evidence" value="ECO:0007669"/>
    <property type="project" value="InterPro"/>
</dbReference>
<evidence type="ECO:0000313" key="13">
    <source>
        <dbReference type="Proteomes" id="UP000770661"/>
    </source>
</evidence>
<gene>
    <name evidence="12" type="ORF">GWK47_026782</name>
</gene>
<feature type="compositionally biased region" description="Basic and acidic residues" evidence="10">
    <location>
        <begin position="82"/>
        <end position="99"/>
    </location>
</feature>
<proteinExistence type="predicted"/>
<evidence type="ECO:0000256" key="7">
    <source>
        <dbReference type="ARBA" id="ARBA00023163"/>
    </source>
</evidence>
<comment type="subcellular location">
    <subcellularLocation>
        <location evidence="1">Nucleus</location>
    </subcellularLocation>
</comment>
<dbReference type="EMBL" id="JACEEZ010025965">
    <property type="protein sequence ID" value="KAG0695790.1"/>
    <property type="molecule type" value="Genomic_DNA"/>
</dbReference>
<keyword evidence="4 9" id="KW-0863">Zinc-finger</keyword>
<dbReference type="PANTHER" id="PTHR13340:SF2">
    <property type="entry name" value="GATA ZINC FINGER DOMAIN-CONTAINING PROTEIN 1"/>
    <property type="match status" value="1"/>
</dbReference>
<keyword evidence="8" id="KW-0539">Nucleus</keyword>
<keyword evidence="7" id="KW-0804">Transcription</keyword>
<dbReference type="InterPro" id="IPR013088">
    <property type="entry name" value="Znf_NHR/GATA"/>
</dbReference>
<evidence type="ECO:0000256" key="9">
    <source>
        <dbReference type="PROSITE-ProRule" id="PRU00094"/>
    </source>
</evidence>
<dbReference type="InterPro" id="IPR000679">
    <property type="entry name" value="Znf_GATA"/>
</dbReference>
<keyword evidence="3" id="KW-0479">Metal-binding</keyword>
<feature type="domain" description="GATA-type" evidence="11">
    <location>
        <begin position="9"/>
        <end position="33"/>
    </location>
</feature>
<dbReference type="SUPFAM" id="SSF57716">
    <property type="entry name" value="Glucocorticoid receptor-like (DNA-binding domain)"/>
    <property type="match status" value="1"/>
</dbReference>
<dbReference type="PROSITE" id="PS50114">
    <property type="entry name" value="GATA_ZN_FINGER_2"/>
    <property type="match status" value="1"/>
</dbReference>
<dbReference type="AlphaFoldDB" id="A0A8J8WCS8"/>
<keyword evidence="5" id="KW-0862">Zinc</keyword>
<dbReference type="InterPro" id="IPR039050">
    <property type="entry name" value="GATAD1"/>
</dbReference>
<protein>
    <recommendedName>
        <fullName evidence="2">GATA zinc finger domain-containing protein 1</fullName>
    </recommendedName>
</protein>
<dbReference type="GO" id="GO:0005634">
    <property type="term" value="C:nucleus"/>
    <property type="evidence" value="ECO:0007669"/>
    <property type="project" value="UniProtKB-SubCell"/>
</dbReference>
<evidence type="ECO:0000256" key="8">
    <source>
        <dbReference type="ARBA" id="ARBA00023242"/>
    </source>
</evidence>